<sequence>MAAPTEQRQRYLIGGPISPIDDQDQIPLNGQVLKSLLYHIQNDQKKLRCAAKSASDQVLEIWKRNGIPTRKKCHCQNKIIKLYNEYRNILKHKNRPSSKVHEKEFCENMELVFDIAHSSWQQDVDIEIVAPLTDQTFESPPLINPPTEIIQSVAVSPAITAVQSHSASEGVMEDLQQANLLLSTKYNLRPKKNPGERSTHEVDDSAQNLSTGNTPTSSQEINPSQQSSSSAGYLPGGRDYENQSVRGSVNIMNADVVSALYIEGVTYRNTMRIFSAVAKVLRVPIKNLILNKTSFCRMRKKIREEHSGQIMTCFGRSDLNAAILHVDGKRMLDKTTHKFVERLPVVLSDEKTTKIINLIDLNTKKPNIFERPISEKLEELAKIDLDDTLLNQFLNKSREYRKAFDTGCHPQKLAAIVTDLKNLEGQINKSLDSNHLDAKFRARLLPRPREPIHRLPHRGIFNTWRGNKVDTLPSPSLREKSPVARRETAKTDCRNLIRKAKFEFPPQGWNGTTSKNPTEPEFKKSNQKPGFGFTSTPLGENKVPDLKNPGLNLSEIAEITENSQSQQLVTSISHLLQGEDLKQEKVTEYLEDPENVKELTKLRGQGFNIYNLFEYARDKIRNLRF</sequence>
<dbReference type="Proteomes" id="UP001239111">
    <property type="component" value="Chromosome 1"/>
</dbReference>
<organism evidence="1 2">
    <name type="scientific">Eretmocerus hayati</name>
    <dbReference type="NCBI Taxonomy" id="131215"/>
    <lineage>
        <taxon>Eukaryota</taxon>
        <taxon>Metazoa</taxon>
        <taxon>Ecdysozoa</taxon>
        <taxon>Arthropoda</taxon>
        <taxon>Hexapoda</taxon>
        <taxon>Insecta</taxon>
        <taxon>Pterygota</taxon>
        <taxon>Neoptera</taxon>
        <taxon>Endopterygota</taxon>
        <taxon>Hymenoptera</taxon>
        <taxon>Apocrita</taxon>
        <taxon>Proctotrupomorpha</taxon>
        <taxon>Chalcidoidea</taxon>
        <taxon>Aphelinidae</taxon>
        <taxon>Aphelininae</taxon>
        <taxon>Eretmocerus</taxon>
    </lineage>
</organism>
<protein>
    <submittedName>
        <fullName evidence="1">Uncharacterized protein</fullName>
    </submittedName>
</protein>
<accession>A0ACC2PTI2</accession>
<comment type="caution">
    <text evidence="1">The sequence shown here is derived from an EMBL/GenBank/DDBJ whole genome shotgun (WGS) entry which is preliminary data.</text>
</comment>
<evidence type="ECO:0000313" key="2">
    <source>
        <dbReference type="Proteomes" id="UP001239111"/>
    </source>
</evidence>
<proteinExistence type="predicted"/>
<name>A0ACC2PTI2_9HYME</name>
<evidence type="ECO:0000313" key="1">
    <source>
        <dbReference type="EMBL" id="KAJ8686096.1"/>
    </source>
</evidence>
<reference evidence="1" key="1">
    <citation type="submission" date="2023-04" db="EMBL/GenBank/DDBJ databases">
        <title>A chromosome-level genome assembly of the parasitoid wasp Eretmocerus hayati.</title>
        <authorList>
            <person name="Zhong Y."/>
            <person name="Liu S."/>
            <person name="Liu Y."/>
        </authorList>
    </citation>
    <scope>NUCLEOTIDE SEQUENCE</scope>
    <source>
        <strain evidence="1">ZJU_SS_LIU_2023</strain>
    </source>
</reference>
<keyword evidence="2" id="KW-1185">Reference proteome</keyword>
<dbReference type="EMBL" id="CM056741">
    <property type="protein sequence ID" value="KAJ8686096.1"/>
    <property type="molecule type" value="Genomic_DNA"/>
</dbReference>
<gene>
    <name evidence="1" type="ORF">QAD02_021890</name>
</gene>